<dbReference type="OrthoDB" id="9808559at2"/>
<keyword evidence="9" id="KW-1185">Reference proteome</keyword>
<dbReference type="PROSITE" id="PS00198">
    <property type="entry name" value="4FE4S_FER_1"/>
    <property type="match status" value="1"/>
</dbReference>
<keyword evidence="2" id="KW-0004">4Fe-4S</keyword>
<gene>
    <name evidence="8" type="ordered locus">Deba_3203</name>
</gene>
<comment type="cofactor">
    <cofactor evidence="1">
        <name>[4Fe-4S] cluster</name>
        <dbReference type="ChEBI" id="CHEBI:49883"/>
    </cofactor>
</comment>
<keyword evidence="8" id="KW-0670">Pyruvate</keyword>
<dbReference type="GO" id="GO:0016625">
    <property type="term" value="F:oxidoreductase activity, acting on the aldehyde or oxo group of donors, iron-sulfur protein as acceptor"/>
    <property type="evidence" value="ECO:0007669"/>
    <property type="project" value="InterPro"/>
</dbReference>
<dbReference type="NCBIfam" id="TIGR02179">
    <property type="entry name" value="PorD_KorD"/>
    <property type="match status" value="1"/>
</dbReference>
<dbReference type="PANTHER" id="PTHR43724:SF1">
    <property type="entry name" value="PYRUVATE SYNTHASE SUBUNIT PORD"/>
    <property type="match status" value="1"/>
</dbReference>
<dbReference type="Proteomes" id="UP000009047">
    <property type="component" value="Chromosome"/>
</dbReference>
<dbReference type="InterPro" id="IPR017896">
    <property type="entry name" value="4Fe4S_Fe-S-bd"/>
</dbReference>
<evidence type="ECO:0000313" key="8">
    <source>
        <dbReference type="EMBL" id="ADK86556.1"/>
    </source>
</evidence>
<dbReference type="Pfam" id="PF14697">
    <property type="entry name" value="Fer4_21"/>
    <property type="match status" value="1"/>
</dbReference>
<keyword evidence="5" id="KW-0408">Iron</keyword>
<dbReference type="PANTHER" id="PTHR43724">
    <property type="entry name" value="PYRUVATE SYNTHASE SUBUNIT PORD"/>
    <property type="match status" value="1"/>
</dbReference>
<dbReference type="RefSeq" id="WP_013259992.1">
    <property type="nucleotide sequence ID" value="NC_014365.1"/>
</dbReference>
<evidence type="ECO:0000256" key="2">
    <source>
        <dbReference type="ARBA" id="ARBA00022485"/>
    </source>
</evidence>
<dbReference type="KEGG" id="dbr:Deba_3203"/>
<dbReference type="SUPFAM" id="SSF54862">
    <property type="entry name" value="4Fe-4S ferredoxins"/>
    <property type="match status" value="1"/>
</dbReference>
<dbReference type="eggNOG" id="COG1144">
    <property type="taxonomic scope" value="Bacteria"/>
</dbReference>
<evidence type="ECO:0000313" key="9">
    <source>
        <dbReference type="Proteomes" id="UP000009047"/>
    </source>
</evidence>
<evidence type="ECO:0000256" key="5">
    <source>
        <dbReference type="ARBA" id="ARBA00023004"/>
    </source>
</evidence>
<evidence type="ECO:0000259" key="7">
    <source>
        <dbReference type="PROSITE" id="PS51379"/>
    </source>
</evidence>
<dbReference type="AlphaFoldDB" id="E1QLX1"/>
<dbReference type="EMBL" id="CP002085">
    <property type="protein sequence ID" value="ADK86556.1"/>
    <property type="molecule type" value="Genomic_DNA"/>
</dbReference>
<sequence length="109" mass="12240">MADEGMVSWKSLALGCAMVEPGTSKRFNTGDWRSRRRPVTDREKCIKCGLCYILCPDMAFSPDPNAEGYYNWDGYYCKGCGICVKECPKDAISWQEEKEEDKYGPACGA</sequence>
<dbReference type="GO" id="GO:0046872">
    <property type="term" value="F:metal ion binding"/>
    <property type="evidence" value="ECO:0007669"/>
    <property type="project" value="UniProtKB-KW"/>
</dbReference>
<keyword evidence="4" id="KW-0677">Repeat</keyword>
<evidence type="ECO:0000256" key="1">
    <source>
        <dbReference type="ARBA" id="ARBA00001966"/>
    </source>
</evidence>
<keyword evidence="3" id="KW-0479">Metal-binding</keyword>
<dbReference type="InterPro" id="IPR017900">
    <property type="entry name" value="4Fe4S_Fe_S_CS"/>
</dbReference>
<keyword evidence="6" id="KW-0411">Iron-sulfur</keyword>
<feature type="domain" description="4Fe-4S ferredoxin-type" evidence="7">
    <location>
        <begin position="68"/>
        <end position="97"/>
    </location>
</feature>
<dbReference type="STRING" id="644282.Deba_3203"/>
<reference evidence="8 9" key="1">
    <citation type="journal article" date="2010" name="Stand. Genomic Sci.">
        <title>Complete genome sequence of Desulfarculus baarsii type strain (2st14).</title>
        <authorList>
            <person name="Sun H."/>
            <person name="Spring S."/>
            <person name="Lapidus A."/>
            <person name="Davenport K."/>
            <person name="Del Rio T.G."/>
            <person name="Tice H."/>
            <person name="Nolan M."/>
            <person name="Copeland A."/>
            <person name="Cheng J.F."/>
            <person name="Lucas S."/>
            <person name="Tapia R."/>
            <person name="Goodwin L."/>
            <person name="Pitluck S."/>
            <person name="Ivanova N."/>
            <person name="Pagani I."/>
            <person name="Mavromatis K."/>
            <person name="Ovchinnikova G."/>
            <person name="Pati A."/>
            <person name="Chen A."/>
            <person name="Palaniappan K."/>
            <person name="Hauser L."/>
            <person name="Chang Y.J."/>
            <person name="Jeffries C.D."/>
            <person name="Detter J.C."/>
            <person name="Han C."/>
            <person name="Rohde M."/>
            <person name="Brambilla E."/>
            <person name="Goker M."/>
            <person name="Woyke T."/>
            <person name="Bristow J."/>
            <person name="Eisen J.A."/>
            <person name="Markowitz V."/>
            <person name="Hugenholtz P."/>
            <person name="Kyrpides N.C."/>
            <person name="Klenk H.P."/>
            <person name="Land M."/>
        </authorList>
    </citation>
    <scope>NUCLEOTIDE SEQUENCE [LARGE SCALE GENOMIC DNA]</scope>
    <source>
        <strain evidence="9">ATCC 33931 / DSM 2075 / LMG 7858 / VKM B-1802 / 2st14</strain>
    </source>
</reference>
<organism evidence="8 9">
    <name type="scientific">Desulfarculus baarsii (strain ATCC 33931 / DSM 2075 / LMG 7858 / VKM B-1802 / 2st14)</name>
    <dbReference type="NCBI Taxonomy" id="644282"/>
    <lineage>
        <taxon>Bacteria</taxon>
        <taxon>Pseudomonadati</taxon>
        <taxon>Thermodesulfobacteriota</taxon>
        <taxon>Desulfarculia</taxon>
        <taxon>Desulfarculales</taxon>
        <taxon>Desulfarculaceae</taxon>
        <taxon>Desulfarculus</taxon>
    </lineage>
</organism>
<dbReference type="HOGENOM" id="CLU_139698_1_1_7"/>
<evidence type="ECO:0000256" key="3">
    <source>
        <dbReference type="ARBA" id="ARBA00022723"/>
    </source>
</evidence>
<protein>
    <submittedName>
        <fullName evidence="8">Pyruvate ferredoxin/flavodoxin oxidoreductase, delta subunit</fullName>
    </submittedName>
</protein>
<evidence type="ECO:0000256" key="4">
    <source>
        <dbReference type="ARBA" id="ARBA00022737"/>
    </source>
</evidence>
<name>E1QLX1_DESB2</name>
<dbReference type="Gene3D" id="3.30.70.20">
    <property type="match status" value="2"/>
</dbReference>
<feature type="domain" description="4Fe-4S ferredoxin-type" evidence="7">
    <location>
        <begin position="36"/>
        <end position="65"/>
    </location>
</feature>
<evidence type="ECO:0000256" key="6">
    <source>
        <dbReference type="ARBA" id="ARBA00023014"/>
    </source>
</evidence>
<dbReference type="PROSITE" id="PS51379">
    <property type="entry name" value="4FE4S_FER_2"/>
    <property type="match status" value="2"/>
</dbReference>
<proteinExistence type="predicted"/>
<dbReference type="GO" id="GO:0051539">
    <property type="term" value="F:4 iron, 4 sulfur cluster binding"/>
    <property type="evidence" value="ECO:0007669"/>
    <property type="project" value="UniProtKB-KW"/>
</dbReference>
<dbReference type="InterPro" id="IPR011898">
    <property type="entry name" value="PorD_KorD"/>
</dbReference>
<accession>E1QLX1</accession>